<evidence type="ECO:0000313" key="3">
    <source>
        <dbReference type="Proteomes" id="UP000237000"/>
    </source>
</evidence>
<dbReference type="OrthoDB" id="1585644at2759"/>
<sequence>MAGFDGLKTQRAYQSFLFLGDGDPIRNVAPESLLVLNRDDQKIFDMFDSAGLPMTDFNIAKFCSQKSVYGLDMDVIKMRHESGFLFRLRKVANGNADVARSEQVLPLELDEDDDGFLAAEVLMNLKRKMI</sequence>
<reference evidence="3" key="1">
    <citation type="submission" date="2016-06" db="EMBL/GenBank/DDBJ databases">
        <title>Parallel loss of symbiosis genes in relatives of nitrogen-fixing non-legume Parasponia.</title>
        <authorList>
            <person name="Van Velzen R."/>
            <person name="Holmer R."/>
            <person name="Bu F."/>
            <person name="Rutten L."/>
            <person name="Van Zeijl A."/>
            <person name="Liu W."/>
            <person name="Santuari L."/>
            <person name="Cao Q."/>
            <person name="Sharma T."/>
            <person name="Shen D."/>
            <person name="Roswanjaya Y."/>
            <person name="Wardhani T."/>
            <person name="Kalhor M.S."/>
            <person name="Jansen J."/>
            <person name="Van den Hoogen J."/>
            <person name="Gungor B."/>
            <person name="Hartog M."/>
            <person name="Hontelez J."/>
            <person name="Verver J."/>
            <person name="Yang W.-C."/>
            <person name="Schijlen E."/>
            <person name="Repin R."/>
            <person name="Schilthuizen M."/>
            <person name="Schranz E."/>
            <person name="Heidstra R."/>
            <person name="Miyata K."/>
            <person name="Fedorova E."/>
            <person name="Kohlen W."/>
            <person name="Bisseling T."/>
            <person name="Smit S."/>
            <person name="Geurts R."/>
        </authorList>
    </citation>
    <scope>NUCLEOTIDE SEQUENCE [LARGE SCALE GENOMIC DNA]</scope>
    <source>
        <strain evidence="3">cv. RG33-2</strain>
    </source>
</reference>
<keyword evidence="3" id="KW-1185">Reference proteome</keyword>
<dbReference type="InParanoid" id="A0A2P5FCA5"/>
<organism evidence="2 3">
    <name type="scientific">Trema orientale</name>
    <name type="common">Charcoal tree</name>
    <name type="synonym">Celtis orientalis</name>
    <dbReference type="NCBI Taxonomy" id="63057"/>
    <lineage>
        <taxon>Eukaryota</taxon>
        <taxon>Viridiplantae</taxon>
        <taxon>Streptophyta</taxon>
        <taxon>Embryophyta</taxon>
        <taxon>Tracheophyta</taxon>
        <taxon>Spermatophyta</taxon>
        <taxon>Magnoliopsida</taxon>
        <taxon>eudicotyledons</taxon>
        <taxon>Gunneridae</taxon>
        <taxon>Pentapetalae</taxon>
        <taxon>rosids</taxon>
        <taxon>fabids</taxon>
        <taxon>Rosales</taxon>
        <taxon>Cannabaceae</taxon>
        <taxon>Trema</taxon>
    </lineage>
</organism>
<feature type="domain" description="Ankyrin repeat" evidence="1">
    <location>
        <begin position="1"/>
        <end position="79"/>
    </location>
</feature>
<dbReference type="Proteomes" id="UP000237000">
    <property type="component" value="Unassembled WGS sequence"/>
</dbReference>
<protein>
    <submittedName>
        <fullName evidence="2">Ankyrin repeat domain-containing protein</fullName>
    </submittedName>
</protein>
<dbReference type="STRING" id="63057.A0A2P5FCA5"/>
<dbReference type="EMBL" id="JXTC01000045">
    <property type="protein sequence ID" value="PON95431.1"/>
    <property type="molecule type" value="Genomic_DNA"/>
</dbReference>
<dbReference type="AlphaFoldDB" id="A0A2P5FCA5"/>
<evidence type="ECO:0000259" key="1">
    <source>
        <dbReference type="Pfam" id="PF11904"/>
    </source>
</evidence>
<evidence type="ECO:0000313" key="2">
    <source>
        <dbReference type="EMBL" id="PON95431.1"/>
    </source>
</evidence>
<name>A0A2P5FCA5_TREOI</name>
<dbReference type="InterPro" id="IPR055285">
    <property type="entry name" value="ANKRD13_C"/>
</dbReference>
<proteinExistence type="predicted"/>
<comment type="caution">
    <text evidence="2">The sequence shown here is derived from an EMBL/GenBank/DDBJ whole genome shotgun (WGS) entry which is preliminary data.</text>
</comment>
<gene>
    <name evidence="2" type="ORF">TorRG33x02_089530</name>
</gene>
<accession>A0A2P5FCA5</accession>
<dbReference type="Pfam" id="PF11904">
    <property type="entry name" value="ANKRD13_C"/>
    <property type="match status" value="1"/>
</dbReference>